<gene>
    <name evidence="2" type="ORF">TVAG_345870</name>
</gene>
<accession>A2F4X4</accession>
<dbReference type="RefSeq" id="XP_001312968.1">
    <property type="nucleotide sequence ID" value="XM_001312967.1"/>
</dbReference>
<keyword evidence="3" id="KW-1185">Reference proteome</keyword>
<evidence type="ECO:0000313" key="3">
    <source>
        <dbReference type="Proteomes" id="UP000001542"/>
    </source>
</evidence>
<dbReference type="EMBL" id="DS113616">
    <property type="protein sequence ID" value="EAY00039.1"/>
    <property type="molecule type" value="Genomic_DNA"/>
</dbReference>
<dbReference type="InParanoid" id="A2F4X4"/>
<dbReference type="AlphaFoldDB" id="A2F4X4"/>
<dbReference type="KEGG" id="tva:4757868"/>
<feature type="chain" id="PRO_5002643319" evidence="1">
    <location>
        <begin position="17"/>
        <end position="241"/>
    </location>
</feature>
<sequence length="241" mass="27310">MLALLFVISVSVRVISRPEYYEENGWLKKIGRGISRGVRGIGRGIKRGVRAVTKPIEKGVKSVVRTVDRFIYHASESMYADPIRITKITKNLNQKRYTTTNLESLTQQVARDFNLDPNNVAQFFKRSKFSRTAKTLLNKLRFDKLASIVDRTAQLNTAVIKTTKNGNTFTVNVAGGVSAASIVANNVFKKTTTHWGRSRTSTSRNWRALTASEIQFIFSKVQAEIQNDMNRFKNIEISFKQ</sequence>
<reference evidence="2" key="1">
    <citation type="submission" date="2006-10" db="EMBL/GenBank/DDBJ databases">
        <authorList>
            <person name="Amadeo P."/>
            <person name="Zhao Q."/>
            <person name="Wortman J."/>
            <person name="Fraser-Liggett C."/>
            <person name="Carlton J."/>
        </authorList>
    </citation>
    <scope>NUCLEOTIDE SEQUENCE</scope>
    <source>
        <strain evidence="2">G3</strain>
    </source>
</reference>
<keyword evidence="1" id="KW-0732">Signal</keyword>
<proteinExistence type="predicted"/>
<name>A2F4X4_TRIV3</name>
<organism evidence="2 3">
    <name type="scientific">Trichomonas vaginalis (strain ATCC PRA-98 / G3)</name>
    <dbReference type="NCBI Taxonomy" id="412133"/>
    <lineage>
        <taxon>Eukaryota</taxon>
        <taxon>Metamonada</taxon>
        <taxon>Parabasalia</taxon>
        <taxon>Trichomonadida</taxon>
        <taxon>Trichomonadidae</taxon>
        <taxon>Trichomonas</taxon>
    </lineage>
</organism>
<evidence type="ECO:0000313" key="2">
    <source>
        <dbReference type="EMBL" id="EAY00039.1"/>
    </source>
</evidence>
<dbReference type="VEuPathDB" id="TrichDB:TVAGG3_1069850"/>
<reference evidence="2" key="2">
    <citation type="journal article" date="2007" name="Science">
        <title>Draft genome sequence of the sexually transmitted pathogen Trichomonas vaginalis.</title>
        <authorList>
            <person name="Carlton J.M."/>
            <person name="Hirt R.P."/>
            <person name="Silva J.C."/>
            <person name="Delcher A.L."/>
            <person name="Schatz M."/>
            <person name="Zhao Q."/>
            <person name="Wortman J.R."/>
            <person name="Bidwell S.L."/>
            <person name="Alsmark U.C.M."/>
            <person name="Besteiro S."/>
            <person name="Sicheritz-Ponten T."/>
            <person name="Noel C.J."/>
            <person name="Dacks J.B."/>
            <person name="Foster P.G."/>
            <person name="Simillion C."/>
            <person name="Van de Peer Y."/>
            <person name="Miranda-Saavedra D."/>
            <person name="Barton G.J."/>
            <person name="Westrop G.D."/>
            <person name="Mueller S."/>
            <person name="Dessi D."/>
            <person name="Fiori P.L."/>
            <person name="Ren Q."/>
            <person name="Paulsen I."/>
            <person name="Zhang H."/>
            <person name="Bastida-Corcuera F.D."/>
            <person name="Simoes-Barbosa A."/>
            <person name="Brown M.T."/>
            <person name="Hayes R.D."/>
            <person name="Mukherjee M."/>
            <person name="Okumura C.Y."/>
            <person name="Schneider R."/>
            <person name="Smith A.J."/>
            <person name="Vanacova S."/>
            <person name="Villalvazo M."/>
            <person name="Haas B.J."/>
            <person name="Pertea M."/>
            <person name="Feldblyum T.V."/>
            <person name="Utterback T.R."/>
            <person name="Shu C.L."/>
            <person name="Osoegawa K."/>
            <person name="de Jong P.J."/>
            <person name="Hrdy I."/>
            <person name="Horvathova L."/>
            <person name="Zubacova Z."/>
            <person name="Dolezal P."/>
            <person name="Malik S.B."/>
            <person name="Logsdon J.M. Jr."/>
            <person name="Henze K."/>
            <person name="Gupta A."/>
            <person name="Wang C.C."/>
            <person name="Dunne R.L."/>
            <person name="Upcroft J.A."/>
            <person name="Upcroft P."/>
            <person name="White O."/>
            <person name="Salzberg S.L."/>
            <person name="Tang P."/>
            <person name="Chiu C.-H."/>
            <person name="Lee Y.-S."/>
            <person name="Embley T.M."/>
            <person name="Coombs G.H."/>
            <person name="Mottram J.C."/>
            <person name="Tachezy J."/>
            <person name="Fraser-Liggett C.M."/>
            <person name="Johnson P.J."/>
        </authorList>
    </citation>
    <scope>NUCLEOTIDE SEQUENCE [LARGE SCALE GENOMIC DNA]</scope>
    <source>
        <strain evidence="2">G3</strain>
    </source>
</reference>
<feature type="signal peptide" evidence="1">
    <location>
        <begin position="1"/>
        <end position="16"/>
    </location>
</feature>
<evidence type="ECO:0000256" key="1">
    <source>
        <dbReference type="SAM" id="SignalP"/>
    </source>
</evidence>
<protein>
    <submittedName>
        <fullName evidence="2">Uncharacterized protein</fullName>
    </submittedName>
</protein>
<dbReference type="Proteomes" id="UP000001542">
    <property type="component" value="Unassembled WGS sequence"/>
</dbReference>
<dbReference type="VEuPathDB" id="TrichDB:TVAG_345870"/>